<organism evidence="2">
    <name type="scientific">Neisseria gonorrhoeae</name>
    <dbReference type="NCBI Taxonomy" id="485"/>
    <lineage>
        <taxon>Bacteria</taxon>
        <taxon>Pseudomonadati</taxon>
        <taxon>Pseudomonadota</taxon>
        <taxon>Betaproteobacteria</taxon>
        <taxon>Neisseriales</taxon>
        <taxon>Neisseriaceae</taxon>
        <taxon>Neisseria</taxon>
    </lineage>
</organism>
<gene>
    <name evidence="2" type="primary">mnmC</name>
    <name evidence="2" type="ORF">NCTC11421_02384</name>
</gene>
<sequence>MAHLNPALAESLFAANPNPQKHQGHAAIRCDSPDHLPVVGALGDIAAMRQTYAKLALDKNYRIDTTCPYLPNAYTNTAHGTRGLATAPSAPPPLPPKS</sequence>
<accession>A0A378VYT5</accession>
<evidence type="ECO:0000256" key="1">
    <source>
        <dbReference type="SAM" id="MobiDB-lite"/>
    </source>
</evidence>
<feature type="compositionally biased region" description="Pro residues" evidence="1">
    <location>
        <begin position="89"/>
        <end position="98"/>
    </location>
</feature>
<name>A0A378VYT5_NEIGO</name>
<dbReference type="Gene3D" id="3.30.9.10">
    <property type="entry name" value="D-Amino Acid Oxidase, subunit A, domain 2"/>
    <property type="match status" value="1"/>
</dbReference>
<dbReference type="InterPro" id="IPR036188">
    <property type="entry name" value="FAD/NAD-bd_sf"/>
</dbReference>
<dbReference type="EMBL" id="UGRI01000001">
    <property type="protein sequence ID" value="SUA24387.1"/>
    <property type="molecule type" value="Genomic_DNA"/>
</dbReference>
<protein>
    <submittedName>
        <fullName evidence="2">Putative oxidoreductase</fullName>
    </submittedName>
</protein>
<reference evidence="2" key="1">
    <citation type="submission" date="2018-06" db="EMBL/GenBank/DDBJ databases">
        <authorList>
            <consortium name="Pathogen Informatics"/>
            <person name="Doyle S."/>
        </authorList>
    </citation>
    <scope>NUCLEOTIDE SEQUENCE [LARGE SCALE GENOMIC DNA]</scope>
    <source>
        <strain evidence="2">NCTC11421</strain>
    </source>
</reference>
<proteinExistence type="predicted"/>
<feature type="region of interest" description="Disordered" evidence="1">
    <location>
        <begin position="78"/>
        <end position="98"/>
    </location>
</feature>
<dbReference type="Gene3D" id="3.50.50.60">
    <property type="entry name" value="FAD/NAD(P)-binding domain"/>
    <property type="match status" value="1"/>
</dbReference>
<evidence type="ECO:0000313" key="2">
    <source>
        <dbReference type="EMBL" id="SUA24387.1"/>
    </source>
</evidence>
<dbReference type="AlphaFoldDB" id="A0A378VYT5"/>